<dbReference type="RefSeq" id="WP_163719647.1">
    <property type="nucleotide sequence ID" value="NZ_AP022574.1"/>
</dbReference>
<proteinExistence type="predicted"/>
<keyword evidence="2" id="KW-1185">Reference proteome</keyword>
<dbReference type="KEGG" id="mpsc:MPSYJ_00250"/>
<dbReference type="EMBL" id="AP022574">
    <property type="protein sequence ID" value="BBX66564.1"/>
    <property type="molecule type" value="Genomic_DNA"/>
</dbReference>
<reference evidence="1 2" key="1">
    <citation type="journal article" date="2019" name="Emerg. Microbes Infect.">
        <title>Comprehensive subspecies identification of 175 nontuberculous mycobacteria species based on 7547 genomic profiles.</title>
        <authorList>
            <person name="Matsumoto Y."/>
            <person name="Kinjo T."/>
            <person name="Motooka D."/>
            <person name="Nabeya D."/>
            <person name="Jung N."/>
            <person name="Uechi K."/>
            <person name="Horii T."/>
            <person name="Iida T."/>
            <person name="Fujita J."/>
            <person name="Nakamura S."/>
        </authorList>
    </citation>
    <scope>NUCLEOTIDE SEQUENCE [LARGE SCALE GENOMIC DNA]</scope>
    <source>
        <strain evidence="1 2">JCM 13323</strain>
    </source>
</reference>
<protein>
    <submittedName>
        <fullName evidence="1">Uncharacterized protein</fullName>
    </submittedName>
</protein>
<organism evidence="1 2">
    <name type="scientific">Mycolicibacterium psychrotolerans</name>
    <dbReference type="NCBI Taxonomy" id="216929"/>
    <lineage>
        <taxon>Bacteria</taxon>
        <taxon>Bacillati</taxon>
        <taxon>Actinomycetota</taxon>
        <taxon>Actinomycetes</taxon>
        <taxon>Mycobacteriales</taxon>
        <taxon>Mycobacteriaceae</taxon>
        <taxon>Mycolicibacterium</taxon>
    </lineage>
</organism>
<sequence length="136" mass="14792">MSDSSPDSLLSALAKAKIPADNHAFIQKLMTAVGIVGYRAVVRADKSHVVAERRDGRRALHIFYGYTSGFDSQEEIVRFTGNAVGKPSSRKGTWYIEHPTNRVSPTSDRSRDVRRTGAQCACGMQLSLTGVCASCD</sequence>
<dbReference type="AlphaFoldDB" id="A0A7I7M326"/>
<dbReference type="Proteomes" id="UP000466514">
    <property type="component" value="Chromosome"/>
</dbReference>
<name>A0A7I7M326_9MYCO</name>
<accession>A0A7I7M326</accession>
<evidence type="ECO:0000313" key="1">
    <source>
        <dbReference type="EMBL" id="BBX66564.1"/>
    </source>
</evidence>
<evidence type="ECO:0000313" key="2">
    <source>
        <dbReference type="Proteomes" id="UP000466514"/>
    </source>
</evidence>
<gene>
    <name evidence="1" type="ORF">MPSYJ_00250</name>
</gene>